<keyword evidence="1" id="KW-0677">Repeat</keyword>
<dbReference type="PANTHER" id="PTHR47926">
    <property type="entry name" value="PENTATRICOPEPTIDE REPEAT-CONTAINING PROTEIN"/>
    <property type="match status" value="1"/>
</dbReference>
<dbReference type="GO" id="GO:0009451">
    <property type="term" value="P:RNA modification"/>
    <property type="evidence" value="ECO:0007669"/>
    <property type="project" value="InterPro"/>
</dbReference>
<dbReference type="AlphaFoldDB" id="A0AAW2U5F6"/>
<dbReference type="InterPro" id="IPR046960">
    <property type="entry name" value="PPR_At4g14850-like_plant"/>
</dbReference>
<sequence length="148" mass="16325">MKKLFLKRNHTSLSHTLRTLSLHSIQIIQLCRAGSVSDAILLLSSINSTPDQQNAVSKPIIYATVVHACTKSLHFTVGLQLHCHLIKSGLETDRFVGSWSSIISGYIRVGRPRDAIEMYLEMLGFDIELNAFTLSAVIKACSRLGSSN</sequence>
<dbReference type="InterPro" id="IPR011990">
    <property type="entry name" value="TPR-like_helical_dom_sf"/>
</dbReference>
<feature type="repeat" description="PPR" evidence="2">
    <location>
        <begin position="95"/>
        <end position="129"/>
    </location>
</feature>
<comment type="caution">
    <text evidence="3">The sequence shown here is derived from an EMBL/GenBank/DDBJ whole genome shotgun (WGS) entry which is preliminary data.</text>
</comment>
<reference evidence="3" key="2">
    <citation type="journal article" date="2024" name="Plant">
        <title>Genomic evolution and insights into agronomic trait innovations of Sesamum species.</title>
        <authorList>
            <person name="Miao H."/>
            <person name="Wang L."/>
            <person name="Qu L."/>
            <person name="Liu H."/>
            <person name="Sun Y."/>
            <person name="Le M."/>
            <person name="Wang Q."/>
            <person name="Wei S."/>
            <person name="Zheng Y."/>
            <person name="Lin W."/>
            <person name="Duan Y."/>
            <person name="Cao H."/>
            <person name="Xiong S."/>
            <person name="Wang X."/>
            <person name="Wei L."/>
            <person name="Li C."/>
            <person name="Ma Q."/>
            <person name="Ju M."/>
            <person name="Zhao R."/>
            <person name="Li G."/>
            <person name="Mu C."/>
            <person name="Tian Q."/>
            <person name="Mei H."/>
            <person name="Zhang T."/>
            <person name="Gao T."/>
            <person name="Zhang H."/>
        </authorList>
    </citation>
    <scope>NUCLEOTIDE SEQUENCE</scope>
    <source>
        <strain evidence="3">KEN1</strain>
    </source>
</reference>
<evidence type="ECO:0000313" key="3">
    <source>
        <dbReference type="EMBL" id="KAL0410846.1"/>
    </source>
</evidence>
<evidence type="ECO:0000256" key="2">
    <source>
        <dbReference type="PROSITE-ProRule" id="PRU00708"/>
    </source>
</evidence>
<dbReference type="GO" id="GO:0003723">
    <property type="term" value="F:RNA binding"/>
    <property type="evidence" value="ECO:0007669"/>
    <property type="project" value="InterPro"/>
</dbReference>
<accession>A0AAW2U5F6</accession>
<reference evidence="3" key="1">
    <citation type="submission" date="2020-06" db="EMBL/GenBank/DDBJ databases">
        <authorList>
            <person name="Li T."/>
            <person name="Hu X."/>
            <person name="Zhang T."/>
            <person name="Song X."/>
            <person name="Zhang H."/>
            <person name="Dai N."/>
            <person name="Sheng W."/>
            <person name="Hou X."/>
            <person name="Wei L."/>
        </authorList>
    </citation>
    <scope>NUCLEOTIDE SEQUENCE</scope>
    <source>
        <strain evidence="3">KEN1</strain>
        <tissue evidence="3">Leaf</tissue>
    </source>
</reference>
<name>A0AAW2U5F6_9LAMI</name>
<dbReference type="Pfam" id="PF13041">
    <property type="entry name" value="PPR_2"/>
    <property type="match status" value="1"/>
</dbReference>
<protein>
    <recommendedName>
        <fullName evidence="4">Pentatricopeptide repeat-containing protein</fullName>
    </recommendedName>
</protein>
<dbReference type="EMBL" id="JACGWN010000013">
    <property type="protein sequence ID" value="KAL0410846.1"/>
    <property type="molecule type" value="Genomic_DNA"/>
</dbReference>
<dbReference type="InterPro" id="IPR002885">
    <property type="entry name" value="PPR_rpt"/>
</dbReference>
<dbReference type="NCBIfam" id="TIGR00756">
    <property type="entry name" value="PPR"/>
    <property type="match status" value="1"/>
</dbReference>
<dbReference type="Gene3D" id="1.25.40.10">
    <property type="entry name" value="Tetratricopeptide repeat domain"/>
    <property type="match status" value="1"/>
</dbReference>
<proteinExistence type="predicted"/>
<organism evidence="3">
    <name type="scientific">Sesamum latifolium</name>
    <dbReference type="NCBI Taxonomy" id="2727402"/>
    <lineage>
        <taxon>Eukaryota</taxon>
        <taxon>Viridiplantae</taxon>
        <taxon>Streptophyta</taxon>
        <taxon>Embryophyta</taxon>
        <taxon>Tracheophyta</taxon>
        <taxon>Spermatophyta</taxon>
        <taxon>Magnoliopsida</taxon>
        <taxon>eudicotyledons</taxon>
        <taxon>Gunneridae</taxon>
        <taxon>Pentapetalae</taxon>
        <taxon>asterids</taxon>
        <taxon>lamiids</taxon>
        <taxon>Lamiales</taxon>
        <taxon>Pedaliaceae</taxon>
        <taxon>Sesamum</taxon>
    </lineage>
</organism>
<evidence type="ECO:0000256" key="1">
    <source>
        <dbReference type="ARBA" id="ARBA00022737"/>
    </source>
</evidence>
<evidence type="ECO:0008006" key="4">
    <source>
        <dbReference type="Google" id="ProtNLM"/>
    </source>
</evidence>
<gene>
    <name evidence="3" type="ORF">Slati_3674300</name>
</gene>
<dbReference type="PROSITE" id="PS51375">
    <property type="entry name" value="PPR"/>
    <property type="match status" value="1"/>
</dbReference>